<dbReference type="OrthoDB" id="410307at2759"/>
<dbReference type="InterPro" id="IPR045877">
    <property type="entry name" value="ZFP36-like"/>
</dbReference>
<dbReference type="Pfam" id="PF00642">
    <property type="entry name" value="zf-CCCH"/>
    <property type="match status" value="2"/>
</dbReference>
<evidence type="ECO:0000256" key="2">
    <source>
        <dbReference type="ARBA" id="ARBA00022737"/>
    </source>
</evidence>
<dbReference type="VEuPathDB" id="MicrosporidiaDB:NBO_568g0001"/>
<dbReference type="PANTHER" id="PTHR12547">
    <property type="entry name" value="CCCH ZINC FINGER/TIS11-RELATED"/>
    <property type="match status" value="1"/>
</dbReference>
<organism evidence="7 8">
    <name type="scientific">Nosema bombycis (strain CQ1 / CVCC 102059)</name>
    <name type="common">Microsporidian parasite</name>
    <name type="synonym">Pebrine of silkworm</name>
    <dbReference type="NCBI Taxonomy" id="578461"/>
    <lineage>
        <taxon>Eukaryota</taxon>
        <taxon>Fungi</taxon>
        <taxon>Fungi incertae sedis</taxon>
        <taxon>Microsporidia</taxon>
        <taxon>Nosematidae</taxon>
        <taxon>Nosema</taxon>
    </lineage>
</organism>
<dbReference type="Gene3D" id="4.10.1000.10">
    <property type="entry name" value="Zinc finger, CCCH-type"/>
    <property type="match status" value="2"/>
</dbReference>
<dbReference type="HOGENOM" id="CLU_973487_0_0_1"/>
<dbReference type="PANTHER" id="PTHR12547:SF18">
    <property type="entry name" value="PROTEIN TIS11"/>
    <property type="match status" value="1"/>
</dbReference>
<dbReference type="PROSITE" id="PS50103">
    <property type="entry name" value="ZF_C3H1"/>
    <property type="match status" value="2"/>
</dbReference>
<dbReference type="STRING" id="578461.R0M203"/>
<dbReference type="FunFam" id="4.10.1000.10:FF:000002">
    <property type="entry name" value="Zinc finger protein 36, C3H1 type-like 1"/>
    <property type="match status" value="1"/>
</dbReference>
<feature type="zinc finger region" description="C3H1-type" evidence="5">
    <location>
        <begin position="120"/>
        <end position="148"/>
    </location>
</feature>
<keyword evidence="2" id="KW-0677">Repeat</keyword>
<proteinExistence type="predicted"/>
<dbReference type="SMART" id="SM00356">
    <property type="entry name" value="ZnF_C3H1"/>
    <property type="match status" value="2"/>
</dbReference>
<evidence type="ECO:0000256" key="3">
    <source>
        <dbReference type="ARBA" id="ARBA00022771"/>
    </source>
</evidence>
<feature type="zinc finger region" description="C3H1-type" evidence="5">
    <location>
        <begin position="158"/>
        <end position="186"/>
    </location>
</feature>
<keyword evidence="1 5" id="KW-0479">Metal-binding</keyword>
<feature type="domain" description="C3H1-type" evidence="6">
    <location>
        <begin position="158"/>
        <end position="186"/>
    </location>
</feature>
<evidence type="ECO:0000313" key="7">
    <source>
        <dbReference type="EMBL" id="EOB12059.1"/>
    </source>
</evidence>
<evidence type="ECO:0000256" key="1">
    <source>
        <dbReference type="ARBA" id="ARBA00022723"/>
    </source>
</evidence>
<sequence length="328" mass="38787">MRIGGKEIENINTFDLDNSHDEDKSTNFDIKDYITKLMKTNTIINECTFKEDHTINNEDNKQNKDSDCIFPILKPEETQSHDEIDIETKKIDFNRNEIEKANKSLINKTSKYLINKKYQLYKTEICRSHSEVGFCKYGTKCQFAHDISELRDVMRHPRYKTETCRTFWEEGSCPYGKRCCFIHVPKTTNDVFNEKTSSEIIMKSITIIDKNNQKDDLISKTRDLTSSSNNEILPKDNLFIETNKNNRIEFKDMDEIQIDIQEINISDFDICHDEPKKEIIPVDKYEIDELYVESLFIQDQKPFWSTNEANLWNENPLFYIKGLNKFRS</sequence>
<dbReference type="AlphaFoldDB" id="R0M203"/>
<dbReference type="GO" id="GO:0003729">
    <property type="term" value="F:mRNA binding"/>
    <property type="evidence" value="ECO:0007669"/>
    <property type="project" value="InterPro"/>
</dbReference>
<dbReference type="InterPro" id="IPR000571">
    <property type="entry name" value="Znf_CCCH"/>
</dbReference>
<accession>R0M203</accession>
<protein>
    <submittedName>
        <fullName evidence="7">Tristetraproline</fullName>
    </submittedName>
</protein>
<dbReference type="GO" id="GO:0008270">
    <property type="term" value="F:zinc ion binding"/>
    <property type="evidence" value="ECO:0007669"/>
    <property type="project" value="UniProtKB-KW"/>
</dbReference>
<dbReference type="InterPro" id="IPR036855">
    <property type="entry name" value="Znf_CCCH_sf"/>
</dbReference>
<gene>
    <name evidence="7" type="primary">TTP</name>
    <name evidence="7" type="ORF">NBO_568g0001</name>
</gene>
<evidence type="ECO:0000313" key="8">
    <source>
        <dbReference type="Proteomes" id="UP000016927"/>
    </source>
</evidence>
<evidence type="ECO:0000259" key="6">
    <source>
        <dbReference type="PROSITE" id="PS50103"/>
    </source>
</evidence>
<name>R0M203_NOSB1</name>
<dbReference type="SUPFAM" id="SSF90229">
    <property type="entry name" value="CCCH zinc finger"/>
    <property type="match status" value="2"/>
</dbReference>
<keyword evidence="3 5" id="KW-0863">Zinc-finger</keyword>
<dbReference type="EMBL" id="KB909475">
    <property type="protein sequence ID" value="EOB12059.1"/>
    <property type="molecule type" value="Genomic_DNA"/>
</dbReference>
<evidence type="ECO:0000256" key="5">
    <source>
        <dbReference type="PROSITE-ProRule" id="PRU00723"/>
    </source>
</evidence>
<evidence type="ECO:0000256" key="4">
    <source>
        <dbReference type="ARBA" id="ARBA00022833"/>
    </source>
</evidence>
<dbReference type="FunFam" id="4.10.1000.10:FF:000001">
    <property type="entry name" value="zinc finger CCCH domain-containing protein 15-like"/>
    <property type="match status" value="1"/>
</dbReference>
<keyword evidence="8" id="KW-1185">Reference proteome</keyword>
<dbReference type="Proteomes" id="UP000016927">
    <property type="component" value="Unassembled WGS sequence"/>
</dbReference>
<keyword evidence="4 5" id="KW-0862">Zinc</keyword>
<reference evidence="7 8" key="1">
    <citation type="journal article" date="2013" name="BMC Genomics">
        <title>Comparative genomics of parasitic silkworm microsporidia reveal an association between genome expansion and host adaptation.</title>
        <authorList>
            <person name="Pan G."/>
            <person name="Xu J."/>
            <person name="Li T."/>
            <person name="Xia Q."/>
            <person name="Liu S.L."/>
            <person name="Zhang G."/>
            <person name="Li S."/>
            <person name="Li C."/>
            <person name="Liu H."/>
            <person name="Yang L."/>
            <person name="Liu T."/>
            <person name="Zhang X."/>
            <person name="Wu Z."/>
            <person name="Fan W."/>
            <person name="Dang X."/>
            <person name="Xiang H."/>
            <person name="Tao M."/>
            <person name="Li Y."/>
            <person name="Hu J."/>
            <person name="Li Z."/>
            <person name="Lin L."/>
            <person name="Luo J."/>
            <person name="Geng L."/>
            <person name="Wang L."/>
            <person name="Long M."/>
            <person name="Wan Y."/>
            <person name="He N."/>
            <person name="Zhang Z."/>
            <person name="Lu C."/>
            <person name="Keeling P.J."/>
            <person name="Wang J."/>
            <person name="Xiang Z."/>
            <person name="Zhou Z."/>
        </authorList>
    </citation>
    <scope>NUCLEOTIDE SEQUENCE [LARGE SCALE GENOMIC DNA]</scope>
    <source>
        <strain evidence="8">CQ1 / CVCC 102059</strain>
    </source>
</reference>
<feature type="domain" description="C3H1-type" evidence="6">
    <location>
        <begin position="120"/>
        <end position="148"/>
    </location>
</feature>